<feature type="compositionally biased region" description="Basic and acidic residues" evidence="1">
    <location>
        <begin position="62"/>
        <end position="78"/>
    </location>
</feature>
<gene>
    <name evidence="2" type="ORF">GCM10008174_07850</name>
</gene>
<protein>
    <recommendedName>
        <fullName evidence="4">Conjugal transfer protein TrbK</fullName>
    </recommendedName>
</protein>
<organism evidence="2 3">
    <name type="scientific">Methylopila turkensis</name>
    <dbReference type="NCBI Taxonomy" id="1437816"/>
    <lineage>
        <taxon>Bacteria</taxon>
        <taxon>Pseudomonadati</taxon>
        <taxon>Pseudomonadota</taxon>
        <taxon>Alphaproteobacteria</taxon>
        <taxon>Hyphomicrobiales</taxon>
        <taxon>Methylopilaceae</taxon>
        <taxon>Methylopila</taxon>
    </lineage>
</organism>
<comment type="caution">
    <text evidence="2">The sequence shown here is derived from an EMBL/GenBank/DDBJ whole genome shotgun (WGS) entry which is preliminary data.</text>
</comment>
<reference evidence="2" key="1">
    <citation type="journal article" date="2014" name="Int. J. Syst. Evol. Microbiol.">
        <title>Complete genome sequence of Corynebacterium casei LMG S-19264T (=DSM 44701T), isolated from a smear-ripened cheese.</title>
        <authorList>
            <consortium name="US DOE Joint Genome Institute (JGI-PGF)"/>
            <person name="Walter F."/>
            <person name="Albersmeier A."/>
            <person name="Kalinowski J."/>
            <person name="Ruckert C."/>
        </authorList>
    </citation>
    <scope>NUCLEOTIDE SEQUENCE</scope>
    <source>
        <strain evidence="2">VKM B-2748</strain>
    </source>
</reference>
<dbReference type="InterPro" id="IPR027587">
    <property type="entry name" value="TrbK"/>
</dbReference>
<evidence type="ECO:0000313" key="3">
    <source>
        <dbReference type="Proteomes" id="UP001143309"/>
    </source>
</evidence>
<evidence type="ECO:0000256" key="1">
    <source>
        <dbReference type="SAM" id="MobiDB-lite"/>
    </source>
</evidence>
<evidence type="ECO:0008006" key="4">
    <source>
        <dbReference type="Google" id="ProtNLM"/>
    </source>
</evidence>
<keyword evidence="3" id="KW-1185">Reference proteome</keyword>
<reference evidence="2" key="2">
    <citation type="submission" date="2023-01" db="EMBL/GenBank/DDBJ databases">
        <authorList>
            <person name="Sun Q."/>
            <person name="Evtushenko L."/>
        </authorList>
    </citation>
    <scope>NUCLEOTIDE SEQUENCE</scope>
    <source>
        <strain evidence="2">VKM B-2748</strain>
    </source>
</reference>
<dbReference type="EMBL" id="BSFL01000001">
    <property type="protein sequence ID" value="GLK79044.1"/>
    <property type="molecule type" value="Genomic_DNA"/>
</dbReference>
<feature type="compositionally biased region" description="Low complexity" evidence="1">
    <location>
        <begin position="108"/>
        <end position="128"/>
    </location>
</feature>
<dbReference type="Pfam" id="PF20084">
    <property type="entry name" value="TrbK"/>
    <property type="match status" value="1"/>
</dbReference>
<feature type="region of interest" description="Disordered" evidence="1">
    <location>
        <begin position="28"/>
        <end position="128"/>
    </location>
</feature>
<name>A0A9W6N5C1_9HYPH</name>
<dbReference type="RefSeq" id="WP_271199535.1">
    <property type="nucleotide sequence ID" value="NZ_BSFL01000001.1"/>
</dbReference>
<sequence length="128" mass="13745">MDGKMLARLGAVVFVAVAVTATAIEMTRKEEAPETWPSGRAAEAPADPLRDALIRCQALGEEGPRDPDCRRAWSENRQRFLAPGARPAERLPDMPPAPRDGLTPQPQPTDALAATPAAPNTPQLDEAR</sequence>
<dbReference type="NCBIfam" id="TIGR04360">
    <property type="entry name" value="other_trbK"/>
    <property type="match status" value="1"/>
</dbReference>
<evidence type="ECO:0000313" key="2">
    <source>
        <dbReference type="EMBL" id="GLK79044.1"/>
    </source>
</evidence>
<dbReference type="AlphaFoldDB" id="A0A9W6N5C1"/>
<proteinExistence type="predicted"/>
<accession>A0A9W6N5C1</accession>
<dbReference type="Proteomes" id="UP001143309">
    <property type="component" value="Unassembled WGS sequence"/>
</dbReference>